<keyword evidence="1" id="KW-0472">Membrane</keyword>
<accession>A0A9K3J6T9</accession>
<evidence type="ECO:0000313" key="3">
    <source>
        <dbReference type="Proteomes" id="UP000215914"/>
    </source>
</evidence>
<protein>
    <recommendedName>
        <fullName evidence="4">Transmembrane protein</fullName>
    </recommendedName>
</protein>
<comment type="caution">
    <text evidence="2">The sequence shown here is derived from an EMBL/GenBank/DDBJ whole genome shotgun (WGS) entry which is preliminary data.</text>
</comment>
<feature type="transmembrane region" description="Helical" evidence="1">
    <location>
        <begin position="20"/>
        <end position="42"/>
    </location>
</feature>
<evidence type="ECO:0000256" key="1">
    <source>
        <dbReference type="SAM" id="Phobius"/>
    </source>
</evidence>
<name>A0A9K3J6T9_HELAN</name>
<dbReference type="Gramene" id="mRNA:HanXRQr2_Chr04g0162251">
    <property type="protein sequence ID" value="CDS:HanXRQr2_Chr04g0162251.1"/>
    <property type="gene ID" value="HanXRQr2_Chr04g0162251"/>
</dbReference>
<keyword evidence="1" id="KW-0812">Transmembrane</keyword>
<reference evidence="2" key="2">
    <citation type="submission" date="2020-06" db="EMBL/GenBank/DDBJ databases">
        <title>Helianthus annuus Genome sequencing and assembly Release 2.</title>
        <authorList>
            <person name="Gouzy J."/>
            <person name="Langlade N."/>
            <person name="Munos S."/>
        </authorList>
    </citation>
    <scope>NUCLEOTIDE SEQUENCE</scope>
    <source>
        <tissue evidence="2">Leaves</tissue>
    </source>
</reference>
<gene>
    <name evidence="2" type="ORF">HanXRQr2_Chr04g0162251</name>
</gene>
<proteinExistence type="predicted"/>
<dbReference type="Proteomes" id="UP000215914">
    <property type="component" value="Unassembled WGS sequence"/>
</dbReference>
<dbReference type="EMBL" id="MNCJ02000319">
    <property type="protein sequence ID" value="KAF5809844.1"/>
    <property type="molecule type" value="Genomic_DNA"/>
</dbReference>
<dbReference type="AlphaFoldDB" id="A0A9K3J6T9"/>
<evidence type="ECO:0008006" key="4">
    <source>
        <dbReference type="Google" id="ProtNLM"/>
    </source>
</evidence>
<sequence length="50" mass="5434">MAHGMMVGFGCVYAGTKFWRFVGFGCVFGPAVHLIVTSLGGLQRFLRSSH</sequence>
<reference evidence="2" key="1">
    <citation type="journal article" date="2017" name="Nature">
        <title>The sunflower genome provides insights into oil metabolism, flowering and Asterid evolution.</title>
        <authorList>
            <person name="Badouin H."/>
            <person name="Gouzy J."/>
            <person name="Grassa C.J."/>
            <person name="Murat F."/>
            <person name="Staton S.E."/>
            <person name="Cottret L."/>
            <person name="Lelandais-Briere C."/>
            <person name="Owens G.L."/>
            <person name="Carrere S."/>
            <person name="Mayjonade B."/>
            <person name="Legrand L."/>
            <person name="Gill N."/>
            <person name="Kane N.C."/>
            <person name="Bowers J.E."/>
            <person name="Hubner S."/>
            <person name="Bellec A."/>
            <person name="Berard A."/>
            <person name="Berges H."/>
            <person name="Blanchet N."/>
            <person name="Boniface M.C."/>
            <person name="Brunel D."/>
            <person name="Catrice O."/>
            <person name="Chaidir N."/>
            <person name="Claudel C."/>
            <person name="Donnadieu C."/>
            <person name="Faraut T."/>
            <person name="Fievet G."/>
            <person name="Helmstetter N."/>
            <person name="King M."/>
            <person name="Knapp S.J."/>
            <person name="Lai Z."/>
            <person name="Le Paslier M.C."/>
            <person name="Lippi Y."/>
            <person name="Lorenzon L."/>
            <person name="Mandel J.R."/>
            <person name="Marage G."/>
            <person name="Marchand G."/>
            <person name="Marquand E."/>
            <person name="Bret-Mestries E."/>
            <person name="Morien E."/>
            <person name="Nambeesan S."/>
            <person name="Nguyen T."/>
            <person name="Pegot-Espagnet P."/>
            <person name="Pouilly N."/>
            <person name="Raftis F."/>
            <person name="Sallet E."/>
            <person name="Schiex T."/>
            <person name="Thomas J."/>
            <person name="Vandecasteele C."/>
            <person name="Vares D."/>
            <person name="Vear F."/>
            <person name="Vautrin S."/>
            <person name="Crespi M."/>
            <person name="Mangin B."/>
            <person name="Burke J.M."/>
            <person name="Salse J."/>
            <person name="Munos S."/>
            <person name="Vincourt P."/>
            <person name="Rieseberg L.H."/>
            <person name="Langlade N.B."/>
        </authorList>
    </citation>
    <scope>NUCLEOTIDE SEQUENCE</scope>
    <source>
        <tissue evidence="2">Leaves</tissue>
    </source>
</reference>
<keyword evidence="1" id="KW-1133">Transmembrane helix</keyword>
<organism evidence="2 3">
    <name type="scientific">Helianthus annuus</name>
    <name type="common">Common sunflower</name>
    <dbReference type="NCBI Taxonomy" id="4232"/>
    <lineage>
        <taxon>Eukaryota</taxon>
        <taxon>Viridiplantae</taxon>
        <taxon>Streptophyta</taxon>
        <taxon>Embryophyta</taxon>
        <taxon>Tracheophyta</taxon>
        <taxon>Spermatophyta</taxon>
        <taxon>Magnoliopsida</taxon>
        <taxon>eudicotyledons</taxon>
        <taxon>Gunneridae</taxon>
        <taxon>Pentapetalae</taxon>
        <taxon>asterids</taxon>
        <taxon>campanulids</taxon>
        <taxon>Asterales</taxon>
        <taxon>Asteraceae</taxon>
        <taxon>Asteroideae</taxon>
        <taxon>Heliantheae alliance</taxon>
        <taxon>Heliantheae</taxon>
        <taxon>Helianthus</taxon>
    </lineage>
</organism>
<evidence type="ECO:0000313" key="2">
    <source>
        <dbReference type="EMBL" id="KAF5809844.1"/>
    </source>
</evidence>
<keyword evidence="3" id="KW-1185">Reference proteome</keyword>